<reference evidence="1 2" key="1">
    <citation type="submission" date="2024-02" db="EMBL/GenBank/DDBJ databases">
        <title>Deinococcus carri NBRC 110142.</title>
        <authorList>
            <person name="Ichikawa N."/>
            <person name="Katano-Makiyama Y."/>
            <person name="Hidaka K."/>
        </authorList>
    </citation>
    <scope>NUCLEOTIDE SEQUENCE [LARGE SCALE GENOMIC DNA]</scope>
    <source>
        <strain evidence="1 2">NBRC 110142</strain>
    </source>
</reference>
<proteinExistence type="predicted"/>
<sequence length="57" mass="6041">MTFPWLFVSKVFRGERSSSPTVGLPPAPIQDGAAWGTTSSAHGSPVLSVTLTLRKRG</sequence>
<name>A0ABP9W511_9DEIO</name>
<organism evidence="1 2">
    <name type="scientific">Deinococcus carri</name>
    <dbReference type="NCBI Taxonomy" id="1211323"/>
    <lineage>
        <taxon>Bacteria</taxon>
        <taxon>Thermotogati</taxon>
        <taxon>Deinococcota</taxon>
        <taxon>Deinococci</taxon>
        <taxon>Deinococcales</taxon>
        <taxon>Deinococcaceae</taxon>
        <taxon>Deinococcus</taxon>
    </lineage>
</organism>
<evidence type="ECO:0000313" key="1">
    <source>
        <dbReference type="EMBL" id="GAA5512429.1"/>
    </source>
</evidence>
<keyword evidence="2" id="KW-1185">Reference proteome</keyword>
<evidence type="ECO:0000313" key="2">
    <source>
        <dbReference type="Proteomes" id="UP001401887"/>
    </source>
</evidence>
<gene>
    <name evidence="1" type="ORF">Dcar01_01143</name>
</gene>
<protein>
    <submittedName>
        <fullName evidence="1">Uncharacterized protein</fullName>
    </submittedName>
</protein>
<dbReference type="Proteomes" id="UP001401887">
    <property type="component" value="Unassembled WGS sequence"/>
</dbReference>
<dbReference type="EMBL" id="BAABRP010000002">
    <property type="protein sequence ID" value="GAA5512429.1"/>
    <property type="molecule type" value="Genomic_DNA"/>
</dbReference>
<comment type="caution">
    <text evidence="1">The sequence shown here is derived from an EMBL/GenBank/DDBJ whole genome shotgun (WGS) entry which is preliminary data.</text>
</comment>
<accession>A0ABP9W511</accession>